<dbReference type="KEGG" id="orh:Ornrh_0293"/>
<name>I3ZXT1_ORNRL</name>
<dbReference type="EMBL" id="CP003283">
    <property type="protein sequence ID" value="AFL96515.1"/>
    <property type="molecule type" value="Genomic_DNA"/>
</dbReference>
<gene>
    <name evidence="1" type="ordered locus">Ornrh_0293</name>
</gene>
<dbReference type="PATRIC" id="fig|867902.3.peg.299"/>
<evidence type="ECO:0000313" key="2">
    <source>
        <dbReference type="Proteomes" id="UP000006051"/>
    </source>
</evidence>
<dbReference type="GeneID" id="97257064"/>
<sequence>MEIIECNRYIVDGVKKYLNHFDHISIDDSIIFLKKDHGRYFGFSWFLEEKNNEIKIFNTKYWLHYIFLEEIIQPILFKNKLQGLETIKGVRNSFNIMYDFSRNISYNKGCLINETTINEVKEKISAILKFEALPFFEKWKDLTVLYEYIKDKTEEELWDILGQFAPMKKAVILRLCNDSNYQDFMNDYYEKQKEYYEEDPEDIDNIRYYNAAKELKEVLDKTAPIYNV</sequence>
<evidence type="ECO:0000313" key="1">
    <source>
        <dbReference type="EMBL" id="AFL96515.1"/>
    </source>
</evidence>
<dbReference type="RefSeq" id="WP_014790145.1">
    <property type="nucleotide sequence ID" value="NC_018016.1"/>
</dbReference>
<proteinExistence type="predicted"/>
<dbReference type="Proteomes" id="UP000006051">
    <property type="component" value="Chromosome"/>
</dbReference>
<dbReference type="AlphaFoldDB" id="I3ZXT1"/>
<keyword evidence="2" id="KW-1185">Reference proteome</keyword>
<dbReference type="eggNOG" id="ENOG5033V7H">
    <property type="taxonomic scope" value="Bacteria"/>
</dbReference>
<dbReference type="GeneID" id="71568570"/>
<dbReference type="HOGENOM" id="CLU_106611_0_0_10"/>
<organism evidence="1 2">
    <name type="scientific">Ornithobacterium rhinotracheale (strain ATCC 51463 / DSM 15997 / CCUG 23171 / CIP 104009 / LMG 9086)</name>
    <dbReference type="NCBI Taxonomy" id="867902"/>
    <lineage>
        <taxon>Bacteria</taxon>
        <taxon>Pseudomonadati</taxon>
        <taxon>Bacteroidota</taxon>
        <taxon>Flavobacteriia</taxon>
        <taxon>Flavobacteriales</taxon>
        <taxon>Weeksellaceae</taxon>
        <taxon>Ornithobacterium</taxon>
    </lineage>
</organism>
<accession>I3ZXT1</accession>
<protein>
    <submittedName>
        <fullName evidence="1">Uncharacterized protein</fullName>
    </submittedName>
</protein>
<reference evidence="1 2" key="1">
    <citation type="submission" date="2012-06" db="EMBL/GenBank/DDBJ databases">
        <title>The complete genome of Ornithobacterium rhinotracheale DSM 15997.</title>
        <authorList>
            <consortium name="US DOE Joint Genome Institute (JGI-PGF)"/>
            <person name="Lucas S."/>
            <person name="Copeland A."/>
            <person name="Lapidus A."/>
            <person name="Goodwin L."/>
            <person name="Pitluck S."/>
            <person name="Peters L."/>
            <person name="Mikhailova N."/>
            <person name="Teshima H."/>
            <person name="Kyrpides N."/>
            <person name="Mavromatis K."/>
            <person name="Pagani I."/>
            <person name="Ivanova N."/>
            <person name="Ovchinnikova G."/>
            <person name="Zeytun A."/>
            <person name="Detter J.C."/>
            <person name="Han C."/>
            <person name="Land M."/>
            <person name="Hauser L."/>
            <person name="Markowitz V."/>
            <person name="Cheng J.-F."/>
            <person name="Hugenholtz P."/>
            <person name="Woyke T."/>
            <person name="Wu D."/>
            <person name="Lang E."/>
            <person name="Kopitz M."/>
            <person name="Brambilla E."/>
            <person name="Klenk H.-P."/>
            <person name="Eisen J.A."/>
        </authorList>
    </citation>
    <scope>NUCLEOTIDE SEQUENCE [LARGE SCALE GENOMIC DNA]</scope>
    <source>
        <strain evidence="2">ATCC 51463 / DSM 15997 / CCUG 23171 / LMG 9086</strain>
    </source>
</reference>